<dbReference type="RefSeq" id="WP_344973883.1">
    <property type="nucleotide sequence ID" value="NZ_BAABFN010000001.1"/>
</dbReference>
<accession>A0ABP8FCY1</accession>
<dbReference type="Gene3D" id="3.40.50.720">
    <property type="entry name" value="NAD(P)-binding Rossmann-like Domain"/>
    <property type="match status" value="1"/>
</dbReference>
<evidence type="ECO:0000313" key="4">
    <source>
        <dbReference type="EMBL" id="GAA4300731.1"/>
    </source>
</evidence>
<name>A0ABP8FCY1_9BACT</name>
<dbReference type="InterPro" id="IPR036291">
    <property type="entry name" value="NAD(P)-bd_dom_sf"/>
</dbReference>
<proteinExistence type="predicted"/>
<evidence type="ECO:0000313" key="5">
    <source>
        <dbReference type="Proteomes" id="UP001501207"/>
    </source>
</evidence>
<dbReference type="EMBL" id="BAABFN010000001">
    <property type="protein sequence ID" value="GAA4300731.1"/>
    <property type="molecule type" value="Genomic_DNA"/>
</dbReference>
<dbReference type="PANTHER" id="PTHR47128:SF2">
    <property type="entry name" value="PROTEIN HIGH CHLOROPHYLL FLUORESCENCE PHENOTYPE 244, CHLOROPLASTIC"/>
    <property type="match status" value="1"/>
</dbReference>
<protein>
    <submittedName>
        <fullName evidence="4">SDR family oxidoreductase</fullName>
    </submittedName>
</protein>
<dbReference type="InterPro" id="IPR044256">
    <property type="entry name" value="HCF244-like"/>
</dbReference>
<evidence type="ECO:0000256" key="2">
    <source>
        <dbReference type="ARBA" id="ARBA00023276"/>
    </source>
</evidence>
<dbReference type="SUPFAM" id="SSF51735">
    <property type="entry name" value="NAD(P)-binding Rossmann-fold domains"/>
    <property type="match status" value="1"/>
</dbReference>
<feature type="domain" description="NAD(P)-binding" evidence="3">
    <location>
        <begin position="8"/>
        <end position="193"/>
    </location>
</feature>
<dbReference type="CDD" id="cd05243">
    <property type="entry name" value="SDR_a5"/>
    <property type="match status" value="1"/>
</dbReference>
<keyword evidence="5" id="KW-1185">Reference proteome</keyword>
<dbReference type="Pfam" id="PF13460">
    <property type="entry name" value="NAD_binding_10"/>
    <property type="match status" value="1"/>
</dbReference>
<evidence type="ECO:0000259" key="3">
    <source>
        <dbReference type="Pfam" id="PF13460"/>
    </source>
</evidence>
<dbReference type="Proteomes" id="UP001501207">
    <property type="component" value="Unassembled WGS sequence"/>
</dbReference>
<sequence>MTRVLVAGATGYLGSHLCRELKKQHYFIRALARNTKKLQQLHIPADEVFKGEATGPATLSGCCAGIDVVISTLGITRQKDGLTYMDVDYQANMNLLREAQQGGVKKFVFIFIANAERLQHLKMIRAKQKFATALKSSGLDYCIIQPNGFFADMREFLTMAEKGRIYLFGKGNFRINPIHGADLAEACISALEKNEKEIAIGGPQILTHREIAEMAFAALNKKAAITCIPVWVKTIALGLLHTFTSVKIYGPVEFLLTVLTMDMLAPPYGSRTLDEFFREAAAGDA</sequence>
<evidence type="ECO:0000256" key="1">
    <source>
        <dbReference type="ARBA" id="ARBA00022531"/>
    </source>
</evidence>
<organism evidence="4 5">
    <name type="scientific">Compostibacter hankyongensis</name>
    <dbReference type="NCBI Taxonomy" id="1007089"/>
    <lineage>
        <taxon>Bacteria</taxon>
        <taxon>Pseudomonadati</taxon>
        <taxon>Bacteroidota</taxon>
        <taxon>Chitinophagia</taxon>
        <taxon>Chitinophagales</taxon>
        <taxon>Chitinophagaceae</taxon>
        <taxon>Compostibacter</taxon>
    </lineage>
</organism>
<comment type="caution">
    <text evidence="4">The sequence shown here is derived from an EMBL/GenBank/DDBJ whole genome shotgun (WGS) entry which is preliminary data.</text>
</comment>
<keyword evidence="1" id="KW-0602">Photosynthesis</keyword>
<keyword evidence="2" id="KW-0604">Photosystem II</keyword>
<dbReference type="InterPro" id="IPR016040">
    <property type="entry name" value="NAD(P)-bd_dom"/>
</dbReference>
<dbReference type="PANTHER" id="PTHR47128">
    <property type="match status" value="1"/>
</dbReference>
<gene>
    <name evidence="4" type="ORF">GCM10023143_01990</name>
</gene>
<reference evidence="5" key="1">
    <citation type="journal article" date="2019" name="Int. J. Syst. Evol. Microbiol.">
        <title>The Global Catalogue of Microorganisms (GCM) 10K type strain sequencing project: providing services to taxonomists for standard genome sequencing and annotation.</title>
        <authorList>
            <consortium name="The Broad Institute Genomics Platform"/>
            <consortium name="The Broad Institute Genome Sequencing Center for Infectious Disease"/>
            <person name="Wu L."/>
            <person name="Ma J."/>
        </authorList>
    </citation>
    <scope>NUCLEOTIDE SEQUENCE [LARGE SCALE GENOMIC DNA]</scope>
    <source>
        <strain evidence="5">JCM 17664</strain>
    </source>
</reference>